<reference evidence="2" key="1">
    <citation type="submission" date="2020-12" db="EMBL/GenBank/DDBJ databases">
        <title>Metabolic potential, ecology and presence of endohyphal bacteria is reflected in genomic diversity of Mucoromycotina.</title>
        <authorList>
            <person name="Muszewska A."/>
            <person name="Okrasinska A."/>
            <person name="Steczkiewicz K."/>
            <person name="Drgas O."/>
            <person name="Orlowska M."/>
            <person name="Perlinska-Lenart U."/>
            <person name="Aleksandrzak-Piekarczyk T."/>
            <person name="Szatraj K."/>
            <person name="Zielenkiewicz U."/>
            <person name="Pilsyk S."/>
            <person name="Malc E."/>
            <person name="Mieczkowski P."/>
            <person name="Kruszewska J.S."/>
            <person name="Biernat P."/>
            <person name="Pawlowska J."/>
        </authorList>
    </citation>
    <scope>NUCLEOTIDE SEQUENCE</scope>
    <source>
        <strain evidence="2">WA0000017839</strain>
    </source>
</reference>
<feature type="region of interest" description="Disordered" evidence="1">
    <location>
        <begin position="1"/>
        <end position="53"/>
    </location>
</feature>
<protein>
    <submittedName>
        <fullName evidence="2">Uncharacterized protein</fullName>
    </submittedName>
</protein>
<gene>
    <name evidence="2" type="ORF">INT47_008593</name>
</gene>
<organism evidence="2 3">
    <name type="scientific">Mucor saturninus</name>
    <dbReference type="NCBI Taxonomy" id="64648"/>
    <lineage>
        <taxon>Eukaryota</taxon>
        <taxon>Fungi</taxon>
        <taxon>Fungi incertae sedis</taxon>
        <taxon>Mucoromycota</taxon>
        <taxon>Mucoromycotina</taxon>
        <taxon>Mucoromycetes</taxon>
        <taxon>Mucorales</taxon>
        <taxon>Mucorineae</taxon>
        <taxon>Mucoraceae</taxon>
        <taxon>Mucor</taxon>
    </lineage>
</organism>
<dbReference type="Proteomes" id="UP000603453">
    <property type="component" value="Unassembled WGS sequence"/>
</dbReference>
<evidence type="ECO:0000256" key="1">
    <source>
        <dbReference type="SAM" id="MobiDB-lite"/>
    </source>
</evidence>
<proteinExistence type="predicted"/>
<name>A0A8H7R8M9_9FUNG</name>
<sequence>MTIKVPPAENLSDNQKGKHASTDESEPTLNIQIEQPYDISTGEELMPSSDDKPYNANEVAIATVNTSVETANEHRTPKGFGNFLSRVKQTTSSNNVKDLSEPTTTTVLVEEENAEENEGVHENVTETETPTSTDHTKRQSLLSKLFGHSHKKESVAETLDQELTETEHHPEEEVVTSTSPPLSRRVTGFFSKKIPFGLDRKLKSSEKVETDGDHVIIVKDTNESPVIVFNDDTTTNNNAPKGVTA</sequence>
<evidence type="ECO:0000313" key="3">
    <source>
        <dbReference type="Proteomes" id="UP000603453"/>
    </source>
</evidence>
<evidence type="ECO:0000313" key="2">
    <source>
        <dbReference type="EMBL" id="KAG2206576.1"/>
    </source>
</evidence>
<dbReference type="AlphaFoldDB" id="A0A8H7R8M9"/>
<feature type="region of interest" description="Disordered" evidence="1">
    <location>
        <begin position="111"/>
        <end position="184"/>
    </location>
</feature>
<comment type="caution">
    <text evidence="2">The sequence shown here is derived from an EMBL/GenBank/DDBJ whole genome shotgun (WGS) entry which is preliminary data.</text>
</comment>
<keyword evidence="3" id="KW-1185">Reference proteome</keyword>
<dbReference type="EMBL" id="JAEPRD010000030">
    <property type="protein sequence ID" value="KAG2206576.1"/>
    <property type="molecule type" value="Genomic_DNA"/>
</dbReference>
<accession>A0A8H7R8M9</accession>
<dbReference type="OrthoDB" id="2288183at2759"/>